<dbReference type="SUPFAM" id="SSF49478">
    <property type="entry name" value="Cna protein B-type domain"/>
    <property type="match status" value="1"/>
</dbReference>
<sequence length="171" mass="18374">MPTRLLTPVALLALFGIPVPVLAHGVILESQPTEAQVYEILAIYDTGEPMQNAQVAIYPPGDATEPQIRGVTDNQGRFWFAAPQAGDWEVQVLQAGHGERMIVSVAQPQSEIGTEVSPEPTLEATPSPVAETRSETTTRRGYTPLQTGVMMGSVIWGCVGTALYCARGKKQ</sequence>
<comment type="caution">
    <text evidence="2">The sequence shown here is derived from an EMBL/GenBank/DDBJ whole genome shotgun (WGS) entry which is preliminary data.</text>
</comment>
<evidence type="ECO:0000256" key="1">
    <source>
        <dbReference type="SAM" id="MobiDB-lite"/>
    </source>
</evidence>
<proteinExistence type="predicted"/>
<dbReference type="AlphaFoldDB" id="A0A1E5QQ52"/>
<organism evidence="2">
    <name type="scientific">Desertifilum tharense IPPAS B-1220</name>
    <dbReference type="NCBI Taxonomy" id="1781255"/>
    <lineage>
        <taxon>Bacteria</taxon>
        <taxon>Bacillati</taxon>
        <taxon>Cyanobacteriota</taxon>
        <taxon>Cyanophyceae</taxon>
        <taxon>Desertifilales</taxon>
        <taxon>Desertifilaceae</taxon>
        <taxon>Desertifilum</taxon>
    </lineage>
</organism>
<evidence type="ECO:0008006" key="3">
    <source>
        <dbReference type="Google" id="ProtNLM"/>
    </source>
</evidence>
<gene>
    <name evidence="2" type="ORF">BH720_04365</name>
</gene>
<feature type="region of interest" description="Disordered" evidence="1">
    <location>
        <begin position="109"/>
        <end position="144"/>
    </location>
</feature>
<accession>A0A1E5QQ52</accession>
<protein>
    <recommendedName>
        <fullName evidence="3">Carboxypeptidase regulatory-like domain-containing protein</fullName>
    </recommendedName>
</protein>
<reference evidence="2" key="1">
    <citation type="submission" date="2016-09" db="EMBL/GenBank/DDBJ databases">
        <title>Draft genome of thermotolerant cyanobacterium Desertifilum sp. strain IPPAS B-1220.</title>
        <authorList>
            <person name="Sinetova M.A."/>
            <person name="Bolakhan K."/>
            <person name="Zayadan B.K."/>
            <person name="Mironov K.S."/>
            <person name="Ustinova V."/>
            <person name="Kupriyanova E.V."/>
            <person name="Sidorov R.A."/>
            <person name="Skrypnik A.N."/>
            <person name="Gogoleva N.E."/>
            <person name="Gogolev Y.V."/>
            <person name="Los D.A."/>
        </authorList>
    </citation>
    <scope>NUCLEOTIDE SEQUENCE [LARGE SCALE GENOMIC DNA]</scope>
    <source>
        <strain evidence="2">IPPAS B-1220</strain>
    </source>
</reference>
<dbReference type="EMBL" id="MJGC01000038">
    <property type="protein sequence ID" value="OEJ76463.1"/>
    <property type="molecule type" value="Genomic_DNA"/>
</dbReference>
<name>A0A1E5QQ52_9CYAN</name>
<dbReference type="STRING" id="1781255.BH720_04365"/>
<evidence type="ECO:0000313" key="2">
    <source>
        <dbReference type="EMBL" id="OEJ76463.1"/>
    </source>
</evidence>